<evidence type="ECO:0000256" key="5">
    <source>
        <dbReference type="ARBA" id="ARBA00023015"/>
    </source>
</evidence>
<keyword evidence="1" id="KW-0479">Metal-binding</keyword>
<accession>A0ABC8RGA2</accession>
<evidence type="ECO:0000256" key="1">
    <source>
        <dbReference type="ARBA" id="ARBA00022723"/>
    </source>
</evidence>
<reference evidence="11 12" key="1">
    <citation type="submission" date="2024-02" db="EMBL/GenBank/DDBJ databases">
        <authorList>
            <person name="Vignale AGUSTIN F."/>
            <person name="Sosa J E."/>
            <person name="Modenutti C."/>
        </authorList>
    </citation>
    <scope>NUCLEOTIDE SEQUENCE [LARGE SCALE GENOMIC DNA]</scope>
</reference>
<organism evidence="11 12">
    <name type="scientific">Ilex paraguariensis</name>
    <name type="common">yerba mate</name>
    <dbReference type="NCBI Taxonomy" id="185542"/>
    <lineage>
        <taxon>Eukaryota</taxon>
        <taxon>Viridiplantae</taxon>
        <taxon>Streptophyta</taxon>
        <taxon>Embryophyta</taxon>
        <taxon>Tracheophyta</taxon>
        <taxon>Spermatophyta</taxon>
        <taxon>Magnoliopsida</taxon>
        <taxon>eudicotyledons</taxon>
        <taxon>Gunneridae</taxon>
        <taxon>Pentapetalae</taxon>
        <taxon>asterids</taxon>
        <taxon>campanulids</taxon>
        <taxon>Aquifoliales</taxon>
        <taxon>Aquifoliaceae</taxon>
        <taxon>Ilex</taxon>
    </lineage>
</organism>
<dbReference type="Gene3D" id="3.30.160.60">
    <property type="entry name" value="Classic Zinc Finger"/>
    <property type="match status" value="2"/>
</dbReference>
<dbReference type="PROSITE" id="PS00028">
    <property type="entry name" value="ZINC_FINGER_C2H2_1"/>
    <property type="match status" value="1"/>
</dbReference>
<evidence type="ECO:0000256" key="6">
    <source>
        <dbReference type="ARBA" id="ARBA00023125"/>
    </source>
</evidence>
<dbReference type="Proteomes" id="UP001642360">
    <property type="component" value="Unassembled WGS sequence"/>
</dbReference>
<dbReference type="PANTHER" id="PTHR10593:SF187">
    <property type="entry name" value="C2H2-TYPE DOMAIN-CONTAINING PROTEIN"/>
    <property type="match status" value="1"/>
</dbReference>
<evidence type="ECO:0000256" key="7">
    <source>
        <dbReference type="ARBA" id="ARBA00023163"/>
    </source>
</evidence>
<proteinExistence type="predicted"/>
<evidence type="ECO:0000256" key="9">
    <source>
        <dbReference type="SAM" id="MobiDB-lite"/>
    </source>
</evidence>
<keyword evidence="12" id="KW-1185">Reference proteome</keyword>
<keyword evidence="4" id="KW-0862">Zinc</keyword>
<keyword evidence="6" id="KW-0238">DNA-binding</keyword>
<evidence type="ECO:0000259" key="10">
    <source>
        <dbReference type="PROSITE" id="PS50157"/>
    </source>
</evidence>
<dbReference type="InterPro" id="IPR013087">
    <property type="entry name" value="Znf_C2H2_type"/>
</dbReference>
<protein>
    <recommendedName>
        <fullName evidence="10">C2H2-type domain-containing protein</fullName>
    </recommendedName>
</protein>
<evidence type="ECO:0000256" key="8">
    <source>
        <dbReference type="PROSITE-ProRule" id="PRU00042"/>
    </source>
</evidence>
<feature type="domain" description="C2H2-type" evidence="10">
    <location>
        <begin position="62"/>
        <end position="84"/>
    </location>
</feature>
<dbReference type="Pfam" id="PF22992">
    <property type="entry name" value="C2CH-4th_BIRD-IDD"/>
    <property type="match status" value="1"/>
</dbReference>
<evidence type="ECO:0000313" key="11">
    <source>
        <dbReference type="EMBL" id="CAK9143231.1"/>
    </source>
</evidence>
<dbReference type="FunFam" id="3.30.160.60:FF:000131">
    <property type="entry name" value="protein indeterminate-domain 5, chloroplastic-like"/>
    <property type="match status" value="1"/>
</dbReference>
<dbReference type="InterPro" id="IPR036236">
    <property type="entry name" value="Znf_C2H2_sf"/>
</dbReference>
<dbReference type="EMBL" id="CAUOFW020001281">
    <property type="protein sequence ID" value="CAK9143231.1"/>
    <property type="molecule type" value="Genomic_DNA"/>
</dbReference>
<keyword evidence="7" id="KW-0804">Transcription</keyword>
<sequence length="516" mass="57077">MMSDDGFSSVPSSIRGFIQELNPNPNPSSNPVKRKRSLPGTPDPDAEVIVLSPKSLMATNRFICEICNKGFQREQNLQLHRRGHNLPWKLKQRNNKEVIRKKVYICPEKSCIHHDPSRALGDLTGIKKHYSRKHGEKKWKCEKCSKKYAVQSDWKAHSKICGTREYKCDCGTLFSRKDSFITHRAFCDALAEESAKFTSVPPPNLNFRNEMINGTLGKYLQSSGIPQIPAVFQPEFSSLEPAQAGQFNMDGQKPRLPPWLDNANSHLNLNPIGIPVNSNAFIASSSTGLPEMVQMAPENMLGLSSLQWFKRGYEASFTGANLSSSSIPRVLKEEEHNKGNLCQSMSSMYYSHQNHQETTHTPMSATALLQKAAQMGSTKSNSALFGSGFGLVTSSLSSLSSFNSLKQNRNEVQHSMNQGQAQNLNGLINSTTDSARAINGQDGLLLGDMTSTSFVGSIKNSDPRMNFKGNGVEGSLTRDFLGVGGNEGRRFLQHDQLANFDPLGPAMDLSQYNRCH</sequence>
<keyword evidence="5" id="KW-0805">Transcription regulation</keyword>
<evidence type="ECO:0000256" key="3">
    <source>
        <dbReference type="ARBA" id="ARBA00022771"/>
    </source>
</evidence>
<keyword evidence="3 8" id="KW-0863">Zinc-finger</keyword>
<comment type="caution">
    <text evidence="11">The sequence shown here is derived from an EMBL/GenBank/DDBJ whole genome shotgun (WGS) entry which is preliminary data.</text>
</comment>
<dbReference type="Pfam" id="PF12874">
    <property type="entry name" value="zf-met"/>
    <property type="match status" value="1"/>
</dbReference>
<dbReference type="Pfam" id="PF22995">
    <property type="entry name" value="C2CH-3rd_BIRD-IDD"/>
    <property type="match status" value="1"/>
</dbReference>
<dbReference type="FunFam" id="3.30.160.60:FF:000554">
    <property type="entry name" value="protein indeterminate-domain 12-like"/>
    <property type="match status" value="1"/>
</dbReference>
<dbReference type="InterPro" id="IPR031140">
    <property type="entry name" value="IDD1-16"/>
</dbReference>
<dbReference type="GO" id="GO:0008270">
    <property type="term" value="F:zinc ion binding"/>
    <property type="evidence" value="ECO:0007669"/>
    <property type="project" value="UniProtKB-KW"/>
</dbReference>
<dbReference type="PROSITE" id="PS50157">
    <property type="entry name" value="ZINC_FINGER_C2H2_2"/>
    <property type="match status" value="1"/>
</dbReference>
<dbReference type="AlphaFoldDB" id="A0ABC8RGA2"/>
<name>A0ABC8RGA2_9AQUA</name>
<gene>
    <name evidence="11" type="ORF">ILEXP_LOCUS10929</name>
</gene>
<dbReference type="SMART" id="SM00355">
    <property type="entry name" value="ZnF_C2H2"/>
    <property type="match status" value="3"/>
</dbReference>
<dbReference type="GO" id="GO:0003677">
    <property type="term" value="F:DNA binding"/>
    <property type="evidence" value="ECO:0007669"/>
    <property type="project" value="UniProtKB-KW"/>
</dbReference>
<dbReference type="InterPro" id="IPR055185">
    <property type="entry name" value="C2CH-4th_BIRD-IDD"/>
</dbReference>
<evidence type="ECO:0000256" key="2">
    <source>
        <dbReference type="ARBA" id="ARBA00022737"/>
    </source>
</evidence>
<dbReference type="InterPro" id="IPR055187">
    <property type="entry name" value="C2CH-3rd_BIRD-IDD"/>
</dbReference>
<dbReference type="PANTHER" id="PTHR10593">
    <property type="entry name" value="SERINE/THREONINE-PROTEIN KINASE RIO"/>
    <property type="match status" value="1"/>
</dbReference>
<feature type="region of interest" description="Disordered" evidence="9">
    <location>
        <begin position="1"/>
        <end position="45"/>
    </location>
</feature>
<dbReference type="GO" id="GO:0006355">
    <property type="term" value="P:regulation of DNA-templated transcription"/>
    <property type="evidence" value="ECO:0007669"/>
    <property type="project" value="UniProtKB-ARBA"/>
</dbReference>
<evidence type="ECO:0000313" key="12">
    <source>
        <dbReference type="Proteomes" id="UP001642360"/>
    </source>
</evidence>
<evidence type="ECO:0000256" key="4">
    <source>
        <dbReference type="ARBA" id="ARBA00022833"/>
    </source>
</evidence>
<dbReference type="SUPFAM" id="SSF57667">
    <property type="entry name" value="beta-beta-alpha zinc fingers"/>
    <property type="match status" value="1"/>
</dbReference>
<dbReference type="InterPro" id="IPR055186">
    <property type="entry name" value="C2H2-2nd_BIRD-IDD"/>
</dbReference>
<dbReference type="Pfam" id="PF22996">
    <property type="entry name" value="C2H2-2nd_BIRD-IDD"/>
    <property type="match status" value="1"/>
</dbReference>
<keyword evidence="2" id="KW-0677">Repeat</keyword>